<dbReference type="InterPro" id="IPR012394">
    <property type="entry name" value="Aldehyde_DH_NAD(P)"/>
</dbReference>
<dbReference type="CDD" id="cd07099">
    <property type="entry name" value="ALDH_DDALDH"/>
    <property type="match status" value="1"/>
</dbReference>
<dbReference type="GO" id="GO:0016620">
    <property type="term" value="F:oxidoreductase activity, acting on the aldehyde or oxo group of donors, NAD or NADP as acceptor"/>
    <property type="evidence" value="ECO:0007669"/>
    <property type="project" value="InterPro"/>
</dbReference>
<evidence type="ECO:0000259" key="3">
    <source>
        <dbReference type="Pfam" id="PF00171"/>
    </source>
</evidence>
<dbReference type="Gene3D" id="3.40.309.10">
    <property type="entry name" value="Aldehyde Dehydrogenase, Chain A, domain 2"/>
    <property type="match status" value="1"/>
</dbReference>
<feature type="domain" description="Aldehyde dehydrogenase" evidence="3">
    <location>
        <begin position="21"/>
        <end position="474"/>
    </location>
</feature>
<gene>
    <name evidence="4" type="ORF">METZ01_LOCUS21827</name>
</gene>
<dbReference type="InterPro" id="IPR015590">
    <property type="entry name" value="Aldehyde_DH_dom"/>
</dbReference>
<dbReference type="AlphaFoldDB" id="A0A381PU44"/>
<dbReference type="SUPFAM" id="SSF53720">
    <property type="entry name" value="ALDH-like"/>
    <property type="match status" value="1"/>
</dbReference>
<dbReference type="InterPro" id="IPR029510">
    <property type="entry name" value="Ald_DH_CS_GLU"/>
</dbReference>
<name>A0A381PU44_9ZZZZ</name>
<proteinExistence type="inferred from homology"/>
<protein>
    <recommendedName>
        <fullName evidence="3">Aldehyde dehydrogenase domain-containing protein</fullName>
    </recommendedName>
</protein>
<dbReference type="FunFam" id="3.40.605.10:FF:000007">
    <property type="entry name" value="NAD/NADP-dependent betaine aldehyde dehydrogenase"/>
    <property type="match status" value="1"/>
</dbReference>
<dbReference type="PIRSF" id="PIRSF036492">
    <property type="entry name" value="ALDH"/>
    <property type="match status" value="1"/>
</dbReference>
<dbReference type="InterPro" id="IPR016161">
    <property type="entry name" value="Ald_DH/histidinol_DH"/>
</dbReference>
<accession>A0A381PU44</accession>
<organism evidence="4">
    <name type="scientific">marine metagenome</name>
    <dbReference type="NCBI Taxonomy" id="408172"/>
    <lineage>
        <taxon>unclassified sequences</taxon>
        <taxon>metagenomes</taxon>
        <taxon>ecological metagenomes</taxon>
    </lineage>
</organism>
<keyword evidence="2" id="KW-0560">Oxidoreductase</keyword>
<reference evidence="4" key="1">
    <citation type="submission" date="2018-05" db="EMBL/GenBank/DDBJ databases">
        <authorList>
            <person name="Lanie J.A."/>
            <person name="Ng W.-L."/>
            <person name="Kazmierczak K.M."/>
            <person name="Andrzejewski T.M."/>
            <person name="Davidsen T.M."/>
            <person name="Wayne K.J."/>
            <person name="Tettelin H."/>
            <person name="Glass J.I."/>
            <person name="Rusch D."/>
            <person name="Podicherti R."/>
            <person name="Tsui H.-C.T."/>
            <person name="Winkler M.E."/>
        </authorList>
    </citation>
    <scope>NUCLEOTIDE SEQUENCE</scope>
</reference>
<dbReference type="GO" id="GO:0006081">
    <property type="term" value="P:aldehyde metabolic process"/>
    <property type="evidence" value="ECO:0007669"/>
    <property type="project" value="InterPro"/>
</dbReference>
<evidence type="ECO:0000256" key="2">
    <source>
        <dbReference type="ARBA" id="ARBA00023002"/>
    </source>
</evidence>
<dbReference type="EMBL" id="UINC01001049">
    <property type="protein sequence ID" value="SUZ68973.1"/>
    <property type="molecule type" value="Genomic_DNA"/>
</dbReference>
<comment type="similarity">
    <text evidence="1">Belongs to the aldehyde dehydrogenase family.</text>
</comment>
<dbReference type="PANTHER" id="PTHR11699">
    <property type="entry name" value="ALDEHYDE DEHYDROGENASE-RELATED"/>
    <property type="match status" value="1"/>
</dbReference>
<dbReference type="Gene3D" id="3.40.605.10">
    <property type="entry name" value="Aldehyde Dehydrogenase, Chain A, domain 1"/>
    <property type="match status" value="1"/>
</dbReference>
<sequence>MADIDTLPKQNPEIVPDHSILDCMNPATGEIIEKIPATTVEEIERKIITAREASHAWCRLTLRQRAKVMKKAQKALVARMDEIVEIVLDETGKTDFDGVIEMLTTLEIMRFNRKMAPRVLAPEVRPLGLLVKNKRGTVHYRPYGVVGAISPWNYPLIQPSILVVPALLAGNGVVLKPSEFTPLTALKMKEVYDDAGVPEGIFQVVIGAGDVGKTLVESQETDIIAFTGSVGVGRKIAVSCAEQLKPVILELGGKDPLIVLKDANLKRAAGAAVWSGFHNAGQTCISVERVYVEEYVADEFIRLVNEMTQSIMAGHNRDSSDYGSMTTVPQFEKVKAQIEDAREKGAQIFSGEYSPSNGGHFLPPTVVTDADDTMAIMQQETFGPVIAISRVKDEEDAVEQANSMNFGLNASIFTKDKKKGRRLASRIQAGNIVINDVETNYLCVDVPFGGIKQSGIGRLHGIEGLRSFTQIQSIVEDRFGLKKELWWFPVSNGTKKLFRSLIKLLYG</sequence>
<evidence type="ECO:0000313" key="4">
    <source>
        <dbReference type="EMBL" id="SUZ68973.1"/>
    </source>
</evidence>
<dbReference type="Pfam" id="PF00171">
    <property type="entry name" value="Aldedh"/>
    <property type="match status" value="1"/>
</dbReference>
<dbReference type="InterPro" id="IPR016162">
    <property type="entry name" value="Ald_DH_N"/>
</dbReference>
<dbReference type="FunFam" id="3.40.309.10:FF:000009">
    <property type="entry name" value="Aldehyde dehydrogenase A"/>
    <property type="match status" value="1"/>
</dbReference>
<dbReference type="PROSITE" id="PS00687">
    <property type="entry name" value="ALDEHYDE_DEHYDR_GLU"/>
    <property type="match status" value="1"/>
</dbReference>
<dbReference type="InterPro" id="IPR016163">
    <property type="entry name" value="Ald_DH_C"/>
</dbReference>
<evidence type="ECO:0000256" key="1">
    <source>
        <dbReference type="ARBA" id="ARBA00009986"/>
    </source>
</evidence>